<evidence type="ECO:0000256" key="1">
    <source>
        <dbReference type="ARBA" id="ARBA00005870"/>
    </source>
</evidence>
<dbReference type="InterPro" id="IPR009000">
    <property type="entry name" value="Transl_B-barrel_sf"/>
</dbReference>
<dbReference type="NCBIfam" id="NF009891">
    <property type="entry name" value="PRK13351.1-1"/>
    <property type="match status" value="1"/>
</dbReference>
<dbReference type="PROSITE" id="PS51722">
    <property type="entry name" value="G_TR_2"/>
    <property type="match status" value="1"/>
</dbReference>
<keyword evidence="4 10" id="KW-0251">Elongation factor</keyword>
<dbReference type="InterPro" id="IPR005517">
    <property type="entry name" value="Transl_elong_EFG/EF2_IV"/>
</dbReference>
<evidence type="ECO:0000313" key="11">
    <source>
        <dbReference type="Proteomes" id="UP000276223"/>
    </source>
</evidence>
<dbReference type="SMART" id="SM00889">
    <property type="entry name" value="EFG_IV"/>
    <property type="match status" value="1"/>
</dbReference>
<dbReference type="NCBIfam" id="NF009379">
    <property type="entry name" value="PRK12740.1-3"/>
    <property type="match status" value="1"/>
</dbReference>
<gene>
    <name evidence="10" type="ORF">EDC27_1972</name>
</gene>
<accession>A0A3N1UU67</accession>
<evidence type="ECO:0000256" key="6">
    <source>
        <dbReference type="ARBA" id="ARBA00023134"/>
    </source>
</evidence>
<dbReference type="NCBIfam" id="TIGR00484">
    <property type="entry name" value="EF-G"/>
    <property type="match status" value="1"/>
</dbReference>
<dbReference type="CDD" id="cd04170">
    <property type="entry name" value="EF-G_bact"/>
    <property type="match status" value="1"/>
</dbReference>
<evidence type="ECO:0000256" key="2">
    <source>
        <dbReference type="ARBA" id="ARBA00017872"/>
    </source>
</evidence>
<evidence type="ECO:0000256" key="5">
    <source>
        <dbReference type="ARBA" id="ARBA00022917"/>
    </source>
</evidence>
<dbReference type="CDD" id="cd04088">
    <property type="entry name" value="EFG_mtEFG_II"/>
    <property type="match status" value="1"/>
</dbReference>
<dbReference type="FunFam" id="3.30.230.10:FF:000003">
    <property type="entry name" value="Elongation factor G"/>
    <property type="match status" value="1"/>
</dbReference>
<dbReference type="Proteomes" id="UP000276223">
    <property type="component" value="Unassembled WGS sequence"/>
</dbReference>
<dbReference type="Pfam" id="PF03764">
    <property type="entry name" value="EFG_IV"/>
    <property type="match status" value="1"/>
</dbReference>
<dbReference type="NCBIfam" id="NF009381">
    <property type="entry name" value="PRK12740.1-5"/>
    <property type="match status" value="1"/>
</dbReference>
<keyword evidence="6" id="KW-0342">GTP-binding</keyword>
<dbReference type="InterPro" id="IPR004540">
    <property type="entry name" value="Transl_elong_EFG/EF2"/>
</dbReference>
<dbReference type="InterPro" id="IPR035647">
    <property type="entry name" value="EFG_III/V"/>
</dbReference>
<dbReference type="PANTHER" id="PTHR43261">
    <property type="entry name" value="TRANSLATION ELONGATION FACTOR G-RELATED"/>
    <property type="match status" value="1"/>
</dbReference>
<dbReference type="Pfam" id="PF00009">
    <property type="entry name" value="GTP_EFTU"/>
    <property type="match status" value="1"/>
</dbReference>
<dbReference type="SMART" id="SM00838">
    <property type="entry name" value="EFG_C"/>
    <property type="match status" value="1"/>
</dbReference>
<dbReference type="SUPFAM" id="SSF50447">
    <property type="entry name" value="Translation proteins"/>
    <property type="match status" value="1"/>
</dbReference>
<dbReference type="Gene3D" id="3.30.230.10">
    <property type="match status" value="1"/>
</dbReference>
<protein>
    <recommendedName>
        <fullName evidence="2 8">Elongation factor G</fullName>
    </recommendedName>
</protein>
<dbReference type="InterPro" id="IPR047872">
    <property type="entry name" value="EFG_IV"/>
</dbReference>
<dbReference type="Gene3D" id="3.30.70.240">
    <property type="match status" value="1"/>
</dbReference>
<dbReference type="InterPro" id="IPR000640">
    <property type="entry name" value="EFG_V-like"/>
</dbReference>
<dbReference type="NCBIfam" id="TIGR00231">
    <property type="entry name" value="small_GTP"/>
    <property type="match status" value="1"/>
</dbReference>
<evidence type="ECO:0000256" key="7">
    <source>
        <dbReference type="ARBA" id="ARBA00024731"/>
    </source>
</evidence>
<dbReference type="GO" id="GO:0032790">
    <property type="term" value="P:ribosome disassembly"/>
    <property type="evidence" value="ECO:0007669"/>
    <property type="project" value="TreeGrafter"/>
</dbReference>
<dbReference type="FunFam" id="3.30.70.240:FF:000001">
    <property type="entry name" value="Elongation factor G"/>
    <property type="match status" value="1"/>
</dbReference>
<sequence>MSESVDKVRTFAIVSHGGAGKTSLAEAMLFTTGATTRLGKVDDNTSVMDFEPEEVSRKITISTAFYTFAWKKHSCTVIDTPGDFNFIAETKSSLQGADAALVVVDAIDGVKVQTEKVWEFAEELNLPRMVFISKMDRDRADFVKTVENIRQQLGSQCVPLTVPVGSAENFQGVVDVLTGKAFLYLHGESGKFEVKEAPADALKLAAQYKELLVENVCEANDDLLEKYLEGQELTQEEIVGGLRGAVLAGRLIPIACGSGTANVGTAQVLDIIVDCFPSPLDRGSRKGMALDGTSEEVREPDPAAPFSGVVIKTISDPYAGRLSVVRIFSGTMKPDATVFNSTKKSKERYGQLLRIKGKAQEGIPEAGPGDIVAVAKLKETTTGDTLCDEKNPVVFSFPELPAAVYSLAIEPKSKGDEDKIFSSLARLMEEDLALKMERNDETKEMILSGMGEIHIEATIDKLKRKFGVEVNLRLPKVPYKETIKGKARVQGKYKKQTGGRGQYGDCWIEMEPLPRGEGFQFVDKIVGGVIPRQYIPAVEKGIVEAAQEGVLAGYPVVDFKVDLVDGSYHAVDSSEMAFKIAGSMAFKKAVADAKPTLLEPIMQLEVVIPDDCLGDVIGDLNSRRGKVLGMDSQGSKQIVRAQVPLAEMLKYAPDLRSMTAGRGMFTMKFSHYEEVPAQLQEKIIDAAKAEKAEKG</sequence>
<dbReference type="GO" id="GO:0005525">
    <property type="term" value="F:GTP binding"/>
    <property type="evidence" value="ECO:0007669"/>
    <property type="project" value="UniProtKB-UniRule"/>
</dbReference>
<keyword evidence="3" id="KW-0547">Nucleotide-binding</keyword>
<evidence type="ECO:0000256" key="3">
    <source>
        <dbReference type="ARBA" id="ARBA00022741"/>
    </source>
</evidence>
<dbReference type="Gene3D" id="3.30.70.870">
    <property type="entry name" value="Elongation Factor G (Translational Gtpase), domain 3"/>
    <property type="match status" value="1"/>
</dbReference>
<organism evidence="10 11">
    <name type="scientific">Desulfosoma caldarium</name>
    <dbReference type="NCBI Taxonomy" id="610254"/>
    <lineage>
        <taxon>Bacteria</taxon>
        <taxon>Pseudomonadati</taxon>
        <taxon>Thermodesulfobacteriota</taxon>
        <taxon>Syntrophobacteria</taxon>
        <taxon>Syntrophobacterales</taxon>
        <taxon>Syntrophobacteraceae</taxon>
        <taxon>Desulfosoma</taxon>
    </lineage>
</organism>
<feature type="domain" description="Tr-type G" evidence="9">
    <location>
        <begin position="6"/>
        <end position="280"/>
    </location>
</feature>
<comment type="function">
    <text evidence="7">Catalyzes the GTP-dependent ribosomal translocation step during translation elongation. During this step, the ribosome changes from the pre-translocational (PRE) to the post-translocational (POST) state as the newly formed A-site-bound peptidyl-tRNA and P-site-bound deacylated tRNA move to the P and E sites, respectively. Catalyzes the coordinated movement of the two tRNA molecules, the mRNA and conformational changes in the ribosome.</text>
</comment>
<dbReference type="Pfam" id="PF00679">
    <property type="entry name" value="EFG_C"/>
    <property type="match status" value="1"/>
</dbReference>
<dbReference type="PRINTS" id="PR00315">
    <property type="entry name" value="ELONGATNFCT"/>
</dbReference>
<dbReference type="CDD" id="cd03713">
    <property type="entry name" value="EFG_mtEFG_C"/>
    <property type="match status" value="1"/>
</dbReference>
<dbReference type="FunFam" id="3.30.70.870:FF:000016">
    <property type="entry name" value="Translation elongation factor G"/>
    <property type="match status" value="1"/>
</dbReference>
<dbReference type="InterPro" id="IPR041095">
    <property type="entry name" value="EFG_II"/>
</dbReference>
<dbReference type="InterPro" id="IPR014721">
    <property type="entry name" value="Ribsml_uS5_D2-typ_fold_subgr"/>
</dbReference>
<dbReference type="RefSeq" id="WP_123290433.1">
    <property type="nucleotide sequence ID" value="NZ_RJVA01000012.1"/>
</dbReference>
<keyword evidence="11" id="KW-1185">Reference proteome</keyword>
<dbReference type="InterPro" id="IPR027417">
    <property type="entry name" value="P-loop_NTPase"/>
</dbReference>
<dbReference type="GO" id="GO:0003746">
    <property type="term" value="F:translation elongation factor activity"/>
    <property type="evidence" value="ECO:0007669"/>
    <property type="project" value="UniProtKB-UniRule"/>
</dbReference>
<dbReference type="Gene3D" id="3.40.50.300">
    <property type="entry name" value="P-loop containing nucleotide triphosphate hydrolases"/>
    <property type="match status" value="1"/>
</dbReference>
<dbReference type="InterPro" id="IPR053905">
    <property type="entry name" value="EF-G-like_DII"/>
</dbReference>
<evidence type="ECO:0000256" key="8">
    <source>
        <dbReference type="NCBIfam" id="TIGR00484"/>
    </source>
</evidence>
<comment type="caution">
    <text evidence="10">The sequence shown here is derived from an EMBL/GenBank/DDBJ whole genome shotgun (WGS) entry which is preliminary data.</text>
</comment>
<dbReference type="Pfam" id="PF22042">
    <property type="entry name" value="EF-G_D2"/>
    <property type="match status" value="1"/>
</dbReference>
<dbReference type="SUPFAM" id="SSF52540">
    <property type="entry name" value="P-loop containing nucleoside triphosphate hydrolases"/>
    <property type="match status" value="1"/>
</dbReference>
<keyword evidence="5" id="KW-0648">Protein biosynthesis</keyword>
<dbReference type="GO" id="GO:0003924">
    <property type="term" value="F:GTPase activity"/>
    <property type="evidence" value="ECO:0007669"/>
    <property type="project" value="InterPro"/>
</dbReference>
<dbReference type="AlphaFoldDB" id="A0A3N1UU67"/>
<dbReference type="EMBL" id="RJVA01000012">
    <property type="protein sequence ID" value="ROQ92270.1"/>
    <property type="molecule type" value="Genomic_DNA"/>
</dbReference>
<dbReference type="InterPro" id="IPR009022">
    <property type="entry name" value="EFG_III"/>
</dbReference>
<reference evidence="10 11" key="1">
    <citation type="submission" date="2018-11" db="EMBL/GenBank/DDBJ databases">
        <title>Genomic Encyclopedia of Type Strains, Phase IV (KMG-IV): sequencing the most valuable type-strain genomes for metagenomic binning, comparative biology and taxonomic classification.</title>
        <authorList>
            <person name="Goeker M."/>
        </authorList>
    </citation>
    <scope>NUCLEOTIDE SEQUENCE [LARGE SCALE GENOMIC DNA]</scope>
    <source>
        <strain evidence="10 11">DSM 22027</strain>
    </source>
</reference>
<dbReference type="InterPro" id="IPR035649">
    <property type="entry name" value="EFG_V"/>
</dbReference>
<evidence type="ECO:0000313" key="10">
    <source>
        <dbReference type="EMBL" id="ROQ92270.1"/>
    </source>
</evidence>
<dbReference type="InterPro" id="IPR005225">
    <property type="entry name" value="Small_GTP-bd"/>
</dbReference>
<dbReference type="CDD" id="cd16262">
    <property type="entry name" value="EFG_III"/>
    <property type="match status" value="1"/>
</dbReference>
<dbReference type="OrthoDB" id="9760518at2"/>
<dbReference type="CDD" id="cd01434">
    <property type="entry name" value="EFG_mtEFG1_IV"/>
    <property type="match status" value="1"/>
</dbReference>
<dbReference type="SUPFAM" id="SSF54980">
    <property type="entry name" value="EF-G C-terminal domain-like"/>
    <property type="match status" value="2"/>
</dbReference>
<dbReference type="Pfam" id="PF14492">
    <property type="entry name" value="EFG_III"/>
    <property type="match status" value="1"/>
</dbReference>
<name>A0A3N1UU67_9BACT</name>
<dbReference type="PANTHER" id="PTHR43261:SF7">
    <property type="entry name" value="ELONGATION FACTOR G-LIKE PROTEIN"/>
    <property type="match status" value="1"/>
</dbReference>
<proteinExistence type="inferred from homology"/>
<evidence type="ECO:0000259" key="9">
    <source>
        <dbReference type="PROSITE" id="PS51722"/>
    </source>
</evidence>
<dbReference type="InterPro" id="IPR020568">
    <property type="entry name" value="Ribosomal_Su5_D2-typ_SF"/>
</dbReference>
<dbReference type="InterPro" id="IPR000795">
    <property type="entry name" value="T_Tr_GTP-bd_dom"/>
</dbReference>
<comment type="similarity">
    <text evidence="1">Belongs to the TRAFAC class translation factor GTPase superfamily. Classic translation factor GTPase family. EF-G/EF-2 subfamily.</text>
</comment>
<evidence type="ECO:0000256" key="4">
    <source>
        <dbReference type="ARBA" id="ARBA00022768"/>
    </source>
</evidence>
<dbReference type="Gene3D" id="2.40.30.10">
    <property type="entry name" value="Translation factors"/>
    <property type="match status" value="1"/>
</dbReference>
<dbReference type="SUPFAM" id="SSF54211">
    <property type="entry name" value="Ribosomal protein S5 domain 2-like"/>
    <property type="match status" value="1"/>
</dbReference>